<dbReference type="AlphaFoldDB" id="A0A160V8B8"/>
<sequence>MATTNPTDPNKIRLTGENSFIRLSDDASSEETTRASHWRVLWSPGGTGHVLFLQSELTDNEVQIYSDNIALTRWLQDEIESLLHPPFADQTMQVVDAEFTRKGDPSTFWTETIISDEAEIAMTWHDFMEPYMLVVPAGSASGRPHGVYSCFIPARKAQLTINGDVANGNVSTDRRGDKDSSSACLAWSETWVRP</sequence>
<dbReference type="EMBL" id="FAXA01000196">
    <property type="protein sequence ID" value="CUV02162.1"/>
    <property type="molecule type" value="Genomic_DNA"/>
</dbReference>
<protein>
    <submittedName>
        <fullName evidence="1">Uncharacterized protein</fullName>
    </submittedName>
</protein>
<accession>A0A160V8B8</accession>
<evidence type="ECO:0000313" key="1">
    <source>
        <dbReference type="EMBL" id="CUV02162.1"/>
    </source>
</evidence>
<organism evidence="1">
    <name type="scientific">hydrothermal vent metagenome</name>
    <dbReference type="NCBI Taxonomy" id="652676"/>
    <lineage>
        <taxon>unclassified sequences</taxon>
        <taxon>metagenomes</taxon>
        <taxon>ecological metagenomes</taxon>
    </lineage>
</organism>
<proteinExistence type="predicted"/>
<gene>
    <name evidence="1" type="ORF">MGWOODY_Clf379</name>
</gene>
<name>A0A160V8B8_9ZZZZ</name>
<reference evidence="1" key="1">
    <citation type="submission" date="2015-10" db="EMBL/GenBank/DDBJ databases">
        <authorList>
            <person name="Gilbert D.G."/>
        </authorList>
    </citation>
    <scope>NUCLEOTIDE SEQUENCE</scope>
</reference>